<comment type="cofactor">
    <cofactor evidence="1">
        <name>(R)-lipoate</name>
        <dbReference type="ChEBI" id="CHEBI:83088"/>
    </cofactor>
</comment>
<dbReference type="RefSeq" id="WP_323135507.1">
    <property type="nucleotide sequence ID" value="NZ_JAPHNL010000120.1"/>
</dbReference>
<dbReference type="PROSITE" id="PS50968">
    <property type="entry name" value="BIOTINYL_LIPOYL"/>
    <property type="match status" value="1"/>
</dbReference>
<dbReference type="PANTHER" id="PTHR43178">
    <property type="entry name" value="DIHYDROLIPOAMIDE ACETYLTRANSFERASE COMPONENT OF PYRUVATE DEHYDROGENASE COMPLEX"/>
    <property type="match status" value="1"/>
</dbReference>
<keyword evidence="6" id="KW-1185">Reference proteome</keyword>
<feature type="domain" description="Lipoyl-binding" evidence="4">
    <location>
        <begin position="4"/>
        <end position="79"/>
    </location>
</feature>
<organism evidence="5 6">
    <name type="scientific">Streptomyces beihaiensis</name>
    <dbReference type="NCBI Taxonomy" id="2984495"/>
    <lineage>
        <taxon>Bacteria</taxon>
        <taxon>Bacillati</taxon>
        <taxon>Actinomycetota</taxon>
        <taxon>Actinomycetes</taxon>
        <taxon>Kitasatosporales</taxon>
        <taxon>Streptomycetaceae</taxon>
        <taxon>Streptomyces</taxon>
    </lineage>
</organism>
<evidence type="ECO:0000313" key="6">
    <source>
        <dbReference type="Proteomes" id="UP001163064"/>
    </source>
</evidence>
<dbReference type="PANTHER" id="PTHR43178:SF5">
    <property type="entry name" value="LIPOAMIDE ACYLTRANSFERASE COMPONENT OF BRANCHED-CHAIN ALPHA-KETO ACID DEHYDROGENASE COMPLEX, MITOCHONDRIAL"/>
    <property type="match status" value="1"/>
</dbReference>
<dbReference type="SUPFAM" id="SSF51230">
    <property type="entry name" value="Single hybrid motif"/>
    <property type="match status" value="1"/>
</dbReference>
<reference evidence="5" key="1">
    <citation type="submission" date="2022-10" db="EMBL/GenBank/DDBJ databases">
        <title>Streptomyces beihaiensis sp. nov., a chitin degrading actinobacterium, isolated from shrimp pond soil.</title>
        <authorList>
            <person name="Xie J."/>
            <person name="Shen N."/>
        </authorList>
    </citation>
    <scope>NUCLEOTIDE SEQUENCE</scope>
    <source>
        <strain evidence="5">GXMU-J5</strain>
    </source>
</reference>
<proteinExistence type="predicted"/>
<sequence>MAQVLEFKLPDLGEGLTEAEIVRWLVQVGDVVAVDQPVVEVETAKALVDVPCPYGGVVTARFGEEGTELPVGAPLLTVAVGAAPGA</sequence>
<evidence type="ECO:0000259" key="4">
    <source>
        <dbReference type="PROSITE" id="PS50968"/>
    </source>
</evidence>
<gene>
    <name evidence="5" type="ORF">OFY01_13255</name>
</gene>
<keyword evidence="3" id="KW-0012">Acyltransferase</keyword>
<name>A0ABT3TUK1_9ACTN</name>
<accession>A0ABT3TUK1</accession>
<keyword evidence="2" id="KW-0808">Transferase</keyword>
<evidence type="ECO:0000256" key="3">
    <source>
        <dbReference type="ARBA" id="ARBA00023315"/>
    </source>
</evidence>
<dbReference type="Proteomes" id="UP001163064">
    <property type="component" value="Unassembled WGS sequence"/>
</dbReference>
<comment type="caution">
    <text evidence="5">The sequence shown here is derived from an EMBL/GenBank/DDBJ whole genome shotgun (WGS) entry which is preliminary data.</text>
</comment>
<dbReference type="Gene3D" id="2.40.50.100">
    <property type="match status" value="1"/>
</dbReference>
<evidence type="ECO:0000256" key="2">
    <source>
        <dbReference type="ARBA" id="ARBA00022679"/>
    </source>
</evidence>
<dbReference type="InterPro" id="IPR000089">
    <property type="entry name" value="Biotin_lipoyl"/>
</dbReference>
<evidence type="ECO:0000256" key="1">
    <source>
        <dbReference type="ARBA" id="ARBA00001938"/>
    </source>
</evidence>
<dbReference type="InterPro" id="IPR050743">
    <property type="entry name" value="2-oxoacid_DH_E2_comp"/>
</dbReference>
<dbReference type="CDD" id="cd06849">
    <property type="entry name" value="lipoyl_domain"/>
    <property type="match status" value="1"/>
</dbReference>
<feature type="non-terminal residue" evidence="5">
    <location>
        <position position="86"/>
    </location>
</feature>
<protein>
    <submittedName>
        <fullName evidence="5">2-oxo acid dehydrogenase subunit E2</fullName>
    </submittedName>
</protein>
<evidence type="ECO:0000313" key="5">
    <source>
        <dbReference type="EMBL" id="MCX3060712.1"/>
    </source>
</evidence>
<dbReference type="Pfam" id="PF00364">
    <property type="entry name" value="Biotin_lipoyl"/>
    <property type="match status" value="1"/>
</dbReference>
<dbReference type="EMBL" id="JAPHNL010000120">
    <property type="protein sequence ID" value="MCX3060712.1"/>
    <property type="molecule type" value="Genomic_DNA"/>
</dbReference>
<dbReference type="InterPro" id="IPR011053">
    <property type="entry name" value="Single_hybrid_motif"/>
</dbReference>